<feature type="region of interest" description="Disordered" evidence="1">
    <location>
        <begin position="597"/>
        <end position="618"/>
    </location>
</feature>
<protein>
    <recommendedName>
        <fullName evidence="2">CUE domain-containing protein</fullName>
    </recommendedName>
</protein>
<feature type="region of interest" description="Disordered" evidence="1">
    <location>
        <begin position="361"/>
        <end position="396"/>
    </location>
</feature>
<gene>
    <name evidence="3" type="primary">ABSGL_12827.1 scaffold 13518</name>
</gene>
<proteinExistence type="predicted"/>
<dbReference type="EMBL" id="LT554731">
    <property type="protein sequence ID" value="SAM07188.1"/>
    <property type="molecule type" value="Genomic_DNA"/>
</dbReference>
<feature type="compositionally biased region" description="Basic and acidic residues" evidence="1">
    <location>
        <begin position="653"/>
        <end position="669"/>
    </location>
</feature>
<accession>A0A168RNU6</accession>
<feature type="compositionally biased region" description="Basic and acidic residues" evidence="1">
    <location>
        <begin position="678"/>
        <end position="688"/>
    </location>
</feature>
<feature type="compositionally biased region" description="Low complexity" evidence="1">
    <location>
        <begin position="373"/>
        <end position="396"/>
    </location>
</feature>
<dbReference type="InterPro" id="IPR003892">
    <property type="entry name" value="CUE"/>
</dbReference>
<evidence type="ECO:0000313" key="4">
    <source>
        <dbReference type="Proteomes" id="UP000078561"/>
    </source>
</evidence>
<dbReference type="InterPro" id="IPR041800">
    <property type="entry name" value="ASCC2_CUE"/>
</dbReference>
<dbReference type="PANTHER" id="PTHR21494:SF0">
    <property type="entry name" value="ACTIVATING SIGNAL COINTEGRATOR 1 COMPLEX SUBUNIT 2"/>
    <property type="match status" value="1"/>
</dbReference>
<feature type="region of interest" description="Disordered" evidence="1">
    <location>
        <begin position="451"/>
        <end position="474"/>
    </location>
</feature>
<evidence type="ECO:0000259" key="2">
    <source>
        <dbReference type="PROSITE" id="PS51140"/>
    </source>
</evidence>
<evidence type="ECO:0000256" key="1">
    <source>
        <dbReference type="SAM" id="MobiDB-lite"/>
    </source>
</evidence>
<evidence type="ECO:0000313" key="3">
    <source>
        <dbReference type="EMBL" id="SAM07188.1"/>
    </source>
</evidence>
<dbReference type="OrthoDB" id="5577209at2759"/>
<feature type="compositionally biased region" description="Basic residues" evidence="1">
    <location>
        <begin position="689"/>
        <end position="705"/>
    </location>
</feature>
<name>A0A168RNU6_ABSGL</name>
<dbReference type="Pfam" id="PF02845">
    <property type="entry name" value="CUE"/>
    <property type="match status" value="1"/>
</dbReference>
<reference evidence="3" key="1">
    <citation type="submission" date="2016-04" db="EMBL/GenBank/DDBJ databases">
        <authorList>
            <person name="Evans L.H."/>
            <person name="Alamgir A."/>
            <person name="Owens N."/>
            <person name="Weber N.D."/>
            <person name="Virtaneva K."/>
            <person name="Barbian K."/>
            <person name="Babar A."/>
            <person name="Rosenke K."/>
        </authorList>
    </citation>
    <scope>NUCLEOTIDE SEQUENCE [LARGE SCALE GENOMIC DNA]</scope>
    <source>
        <strain evidence="3">CBS 101.48</strain>
    </source>
</reference>
<dbReference type="STRING" id="4829.A0A168RNU6"/>
<dbReference type="InterPro" id="IPR009060">
    <property type="entry name" value="UBA-like_sf"/>
</dbReference>
<organism evidence="3">
    <name type="scientific">Absidia glauca</name>
    <name type="common">Pin mould</name>
    <dbReference type="NCBI Taxonomy" id="4829"/>
    <lineage>
        <taxon>Eukaryota</taxon>
        <taxon>Fungi</taxon>
        <taxon>Fungi incertae sedis</taxon>
        <taxon>Mucoromycota</taxon>
        <taxon>Mucoromycotina</taxon>
        <taxon>Mucoromycetes</taxon>
        <taxon>Mucorales</taxon>
        <taxon>Cunninghamellaceae</taxon>
        <taxon>Absidia</taxon>
    </lineage>
</organism>
<dbReference type="GO" id="GO:0043130">
    <property type="term" value="F:ubiquitin binding"/>
    <property type="evidence" value="ECO:0007669"/>
    <property type="project" value="InterPro"/>
</dbReference>
<dbReference type="PANTHER" id="PTHR21494">
    <property type="entry name" value="ACTIVATING SIGNAL COINTEGRATOR 1 COMPLEX SUBUNIT 2 ASC-1 COMPLEX SUBUNIT P100"/>
    <property type="match status" value="1"/>
</dbReference>
<dbReference type="InParanoid" id="A0A168RNU6"/>
<feature type="compositionally biased region" description="Polar residues" evidence="1">
    <location>
        <begin position="456"/>
        <end position="474"/>
    </location>
</feature>
<dbReference type="OMA" id="NKARFGN"/>
<dbReference type="AlphaFoldDB" id="A0A168RNU6"/>
<dbReference type="PROSITE" id="PS51140">
    <property type="entry name" value="CUE"/>
    <property type="match status" value="1"/>
</dbReference>
<sequence>MIDLLPYIPRNTNGVSDELWKKGHTIWLSTLTDLLNGDDSSILDQMDRNSGLYSWCQTVLLQEIDQGNVDHQVLQLIFLVYVRSGDAISASGSVLPPSSPLTPGALDVFALVFARTNPTVVRRFFSQLFNSQSKLRDQYVSSVDQLVDTLESIDGYMATMASSSAATWQQACLERTLVVARLLETKVLCLGTYIPRLFPVLQSCYEQLLDRFAPSSVNGADTVEISYWTYLVKQSLVNTFNTLVEINYISPLGYATVDQSGNVEKVSDIKITSDAEAIVESLSDQILAWIEQCGVDSSKTVYVDAPLLMDWQVEWQTAKRLEHINHDLFHDGSEQLSFLSLVLETQIQELATGIQQSWGNRIKKQQEQRDASRNNNEASAASTPNNHSTTATASSADSIQRTSLISQVRDIFSDLGEGFVEACLVANNDDAEMVIMQLLEDNLPPSVASLDRSMERTTSPKPSHTTGSAPQTTSILDSRRNIFDKDEFDVFSGGIVQQNKVYLGKKNQGTTETLLENKKHTKDEKANMLRRIYDMYEDEIDDSYDSVNEMPGPVDLAAVDEGGQAALEAVRAKKEVDPNAMNESELVHMYVDHPQVFDRSSATRKSAQRDALRKRTNMSDEQLEGWAIMFNRNPRKQRILDKYMLFDGSQEQVGDKVKSEQQQKQKESASKPPPPSESKQRSYKDKNKARFGNHNRKKNHDKKLNKLAGPVSTS</sequence>
<feature type="domain" description="CUE" evidence="2">
    <location>
        <begin position="400"/>
        <end position="443"/>
    </location>
</feature>
<dbReference type="InterPro" id="IPR052586">
    <property type="entry name" value="ASCC2"/>
</dbReference>
<keyword evidence="4" id="KW-1185">Reference proteome</keyword>
<dbReference type="CDD" id="cd14364">
    <property type="entry name" value="CUE_ASCC2"/>
    <property type="match status" value="1"/>
</dbReference>
<dbReference type="Proteomes" id="UP000078561">
    <property type="component" value="Unassembled WGS sequence"/>
</dbReference>
<dbReference type="SUPFAM" id="SSF46934">
    <property type="entry name" value="UBA-like"/>
    <property type="match status" value="1"/>
</dbReference>
<feature type="region of interest" description="Disordered" evidence="1">
    <location>
        <begin position="651"/>
        <end position="714"/>
    </location>
</feature>
<dbReference type="Gene3D" id="1.10.8.10">
    <property type="entry name" value="DNA helicase RuvA subunit, C-terminal domain"/>
    <property type="match status" value="1"/>
</dbReference>
<dbReference type="SMART" id="SM00546">
    <property type="entry name" value="CUE"/>
    <property type="match status" value="1"/>
</dbReference>